<evidence type="ECO:0000313" key="2">
    <source>
        <dbReference type="Proteomes" id="UP001249851"/>
    </source>
</evidence>
<dbReference type="EMBL" id="JARQWQ010000007">
    <property type="protein sequence ID" value="KAK2570801.1"/>
    <property type="molecule type" value="Genomic_DNA"/>
</dbReference>
<accession>A0AAD9R139</accession>
<protein>
    <submittedName>
        <fullName evidence="1">Uncharacterized protein</fullName>
    </submittedName>
</protein>
<reference evidence="1" key="1">
    <citation type="journal article" date="2023" name="G3 (Bethesda)">
        <title>Whole genome assembly and annotation of the endangered Caribbean coral Acropora cervicornis.</title>
        <authorList>
            <person name="Selwyn J.D."/>
            <person name="Vollmer S.V."/>
        </authorList>
    </citation>
    <scope>NUCLEOTIDE SEQUENCE</scope>
    <source>
        <strain evidence="1">K2</strain>
    </source>
</reference>
<name>A0AAD9R139_ACRCE</name>
<dbReference type="AlphaFoldDB" id="A0AAD9R139"/>
<comment type="caution">
    <text evidence="1">The sequence shown here is derived from an EMBL/GenBank/DDBJ whole genome shotgun (WGS) entry which is preliminary data.</text>
</comment>
<sequence>MANQLRVPTVEVFNTRHNYWFTGMPQLLSTAKRSSFDQSSESKRKGIATMLSLASYIRNGVLVCTP</sequence>
<gene>
    <name evidence="1" type="ORF">P5673_004499</name>
</gene>
<reference evidence="1" key="2">
    <citation type="journal article" date="2023" name="Science">
        <title>Genomic signatures of disease resistance in endangered staghorn corals.</title>
        <authorList>
            <person name="Vollmer S.V."/>
            <person name="Selwyn J.D."/>
            <person name="Despard B.A."/>
            <person name="Roesel C.L."/>
        </authorList>
    </citation>
    <scope>NUCLEOTIDE SEQUENCE</scope>
    <source>
        <strain evidence="1">K2</strain>
    </source>
</reference>
<keyword evidence="2" id="KW-1185">Reference proteome</keyword>
<dbReference type="Proteomes" id="UP001249851">
    <property type="component" value="Unassembled WGS sequence"/>
</dbReference>
<organism evidence="1 2">
    <name type="scientific">Acropora cervicornis</name>
    <name type="common">Staghorn coral</name>
    <dbReference type="NCBI Taxonomy" id="6130"/>
    <lineage>
        <taxon>Eukaryota</taxon>
        <taxon>Metazoa</taxon>
        <taxon>Cnidaria</taxon>
        <taxon>Anthozoa</taxon>
        <taxon>Hexacorallia</taxon>
        <taxon>Scleractinia</taxon>
        <taxon>Astrocoeniina</taxon>
        <taxon>Acroporidae</taxon>
        <taxon>Acropora</taxon>
    </lineage>
</organism>
<evidence type="ECO:0000313" key="1">
    <source>
        <dbReference type="EMBL" id="KAK2570801.1"/>
    </source>
</evidence>
<proteinExistence type="predicted"/>